<accession>A0A0H3FH13</accession>
<dbReference type="HOGENOM" id="CLU_063440_1_0_6"/>
<evidence type="ECO:0000313" key="3">
    <source>
        <dbReference type="Proteomes" id="UP000007257"/>
    </source>
</evidence>
<geneLocation type="plasmid" evidence="2 3">
    <name>pRAHAQ01</name>
</geneLocation>
<reference evidence="3" key="1">
    <citation type="submission" date="2011-01" db="EMBL/GenBank/DDBJ databases">
        <title>Complete sequence of plasmid1 of Rahnella sp. Y9602.</title>
        <authorList>
            <consortium name="US DOE Joint Genome Institute"/>
            <person name="Lucas S."/>
            <person name="Copeland A."/>
            <person name="Lapidus A."/>
            <person name="Cheng J.-F."/>
            <person name="Goodwin L."/>
            <person name="Pitluck S."/>
            <person name="Lu M."/>
            <person name="Detter J.C."/>
            <person name="Han C."/>
            <person name="Tapia R."/>
            <person name="Land M."/>
            <person name="Hauser L."/>
            <person name="Kyrpides N."/>
            <person name="Ivanova N."/>
            <person name="Ovchinnikova G."/>
            <person name="Pagani I."/>
            <person name="Sobecky P.A."/>
            <person name="Martinez R.J."/>
            <person name="Woyke T."/>
        </authorList>
    </citation>
    <scope>NUCLEOTIDE SEQUENCE [LARGE SCALE GENOMIC DNA]</scope>
    <source>
        <strain evidence="3">Y9602</strain>
        <plasmid evidence="3">pRAHAQ01</plasmid>
    </source>
</reference>
<dbReference type="Proteomes" id="UP000007257">
    <property type="component" value="Plasmid pRAHAQ01"/>
</dbReference>
<organism evidence="2 3">
    <name type="scientific">Rahnella sp. (strain Y9602)</name>
    <dbReference type="NCBI Taxonomy" id="2703885"/>
    <lineage>
        <taxon>Bacteria</taxon>
        <taxon>Pseudomonadati</taxon>
        <taxon>Pseudomonadota</taxon>
        <taxon>Gammaproteobacteria</taxon>
        <taxon>Enterobacterales</taxon>
        <taxon>Yersiniaceae</taxon>
        <taxon>Rahnella</taxon>
    </lineage>
</organism>
<dbReference type="Pfam" id="PF03551">
    <property type="entry name" value="PadR"/>
    <property type="match status" value="1"/>
</dbReference>
<dbReference type="InterPro" id="IPR036388">
    <property type="entry name" value="WH-like_DNA-bd_sf"/>
</dbReference>
<dbReference type="KEGG" id="rah:Rahaq_4825"/>
<dbReference type="PANTHER" id="PTHR43252:SF7">
    <property type="entry name" value="TRANSCRIPTIONAL REGULATOR YQJI"/>
    <property type="match status" value="1"/>
</dbReference>
<dbReference type="eggNOG" id="COG1695">
    <property type="taxonomic scope" value="Bacteria"/>
</dbReference>
<dbReference type="AlphaFoldDB" id="A0A0H3FH13"/>
<evidence type="ECO:0000259" key="1">
    <source>
        <dbReference type="Pfam" id="PF03551"/>
    </source>
</evidence>
<dbReference type="RefSeq" id="WP_013578085.1">
    <property type="nucleotide sequence ID" value="NC_015062.1"/>
</dbReference>
<feature type="domain" description="Transcription regulator PadR N-terminal" evidence="1">
    <location>
        <begin position="24"/>
        <end position="93"/>
    </location>
</feature>
<name>A0A0H3FH13_RAHSY</name>
<protein>
    <submittedName>
        <fullName evidence="2">Transcriptional regulator, PadR-like family</fullName>
    </submittedName>
</protein>
<dbReference type="InterPro" id="IPR005149">
    <property type="entry name" value="Tscrpt_reg_PadR_N"/>
</dbReference>
<dbReference type="PANTHER" id="PTHR43252">
    <property type="entry name" value="TRANSCRIPTIONAL REGULATOR YQJI"/>
    <property type="match status" value="1"/>
</dbReference>
<dbReference type="Gene3D" id="1.10.10.10">
    <property type="entry name" value="Winged helix-like DNA-binding domain superfamily/Winged helix DNA-binding domain"/>
    <property type="match status" value="1"/>
</dbReference>
<dbReference type="OrthoDB" id="9814826at2"/>
<dbReference type="GeneID" id="95420414"/>
<gene>
    <name evidence="2" type="ordered locus">Rahaq_4825</name>
</gene>
<keyword evidence="2" id="KW-0614">Plasmid</keyword>
<evidence type="ECO:0000313" key="2">
    <source>
        <dbReference type="EMBL" id="ADW76404.1"/>
    </source>
</evidence>
<sequence length="163" mass="18484">MSETEPAVRRKSKLFTRQELALFVLHLIQINPVHGYEIIKTIEGYSMGVYIPSPGVIYPILAHIVDNGFATAAEIEGGKKQFSMTPAGSEYLAARRNEIRAIEEKMKKRVIENNPPPAPEIIYAIENLKITVRTKAYNGEVTPEIYQQMVKYINEVTKKIHDL</sequence>
<dbReference type="EMBL" id="CP002506">
    <property type="protein sequence ID" value="ADW76404.1"/>
    <property type="molecule type" value="Genomic_DNA"/>
</dbReference>
<dbReference type="SUPFAM" id="SSF46785">
    <property type="entry name" value="Winged helix' DNA-binding domain"/>
    <property type="match status" value="1"/>
</dbReference>
<proteinExistence type="predicted"/>
<reference evidence="2 3" key="2">
    <citation type="journal article" date="2012" name="J. Bacteriol.">
        <title>Complete Genome Sequence of Rahnella sp. Strain Y9602, a Gammaproteobacterium Isolate from Metal- and Radionuclide-Contaminated Soil.</title>
        <authorList>
            <person name="Martinez R.J."/>
            <person name="Bruce D."/>
            <person name="Detter C."/>
            <person name="Goodwin L.A."/>
            <person name="Han J."/>
            <person name="Han C.S."/>
            <person name="Held B."/>
            <person name="Land M.L."/>
            <person name="Mikhailova N."/>
            <person name="Nolan M."/>
            <person name="Pennacchio L."/>
            <person name="Pitluck S."/>
            <person name="Tapia R."/>
            <person name="Woyke T."/>
            <person name="Sobecky P.A."/>
        </authorList>
    </citation>
    <scope>NUCLEOTIDE SEQUENCE [LARGE SCALE GENOMIC DNA]</scope>
    <source>
        <strain evidence="2 3">Y9602</strain>
        <plasmid evidence="2 3">pRAHAQ01</plasmid>
    </source>
</reference>
<dbReference type="InterPro" id="IPR036390">
    <property type="entry name" value="WH_DNA-bd_sf"/>
</dbReference>